<feature type="domain" description="AAA+ ATPase" evidence="3">
    <location>
        <begin position="220"/>
        <end position="346"/>
    </location>
</feature>
<dbReference type="CDD" id="cd00009">
    <property type="entry name" value="AAA"/>
    <property type="match status" value="1"/>
</dbReference>
<comment type="caution">
    <text evidence="4">The sequence shown here is derived from an EMBL/GenBank/DDBJ whole genome shotgun (WGS) entry which is preliminary data.</text>
</comment>
<feature type="region of interest" description="Disordered" evidence="2">
    <location>
        <begin position="62"/>
        <end position="119"/>
    </location>
</feature>
<gene>
    <name evidence="4" type="ORF">DASC09_035810</name>
</gene>
<dbReference type="GO" id="GO:0005524">
    <property type="term" value="F:ATP binding"/>
    <property type="evidence" value="ECO:0007669"/>
    <property type="project" value="InterPro"/>
</dbReference>
<dbReference type="GeneID" id="90074231"/>
<dbReference type="InterPro" id="IPR027417">
    <property type="entry name" value="P-loop_NTPase"/>
</dbReference>
<dbReference type="GO" id="GO:0017116">
    <property type="term" value="F:single-stranded DNA helicase activity"/>
    <property type="evidence" value="ECO:0007669"/>
    <property type="project" value="TreeGrafter"/>
</dbReference>
<dbReference type="GO" id="GO:0016887">
    <property type="term" value="F:ATP hydrolysis activity"/>
    <property type="evidence" value="ECO:0007669"/>
    <property type="project" value="InterPro"/>
</dbReference>
<dbReference type="Pfam" id="PF12002">
    <property type="entry name" value="MgsA_C"/>
    <property type="match status" value="1"/>
</dbReference>
<dbReference type="SUPFAM" id="SSF48019">
    <property type="entry name" value="post-AAA+ oligomerization domain-like"/>
    <property type="match status" value="1"/>
</dbReference>
<dbReference type="GO" id="GO:0000731">
    <property type="term" value="P:DNA synthesis involved in DNA repair"/>
    <property type="evidence" value="ECO:0007669"/>
    <property type="project" value="TreeGrafter"/>
</dbReference>
<dbReference type="InterPro" id="IPR008921">
    <property type="entry name" value="DNA_pol3_clamp-load_cplx_C"/>
</dbReference>
<comment type="similarity">
    <text evidence="1">Belongs to the AAA ATPase family. RarA/MGS1/WRNIP1 subfamily.</text>
</comment>
<dbReference type="Gene3D" id="3.40.50.300">
    <property type="entry name" value="P-loop containing nucleotide triphosphate hydrolases"/>
    <property type="match status" value="1"/>
</dbReference>
<evidence type="ECO:0000256" key="1">
    <source>
        <dbReference type="ARBA" id="ARBA00008959"/>
    </source>
</evidence>
<dbReference type="RefSeq" id="XP_064853252.1">
    <property type="nucleotide sequence ID" value="XM_064997180.1"/>
</dbReference>
<sequence>MGVLDFPCESCGKQLPYSELTHHVCNNNNNSVAKKITISDHSDSDGVEILEESRPSKKNVFSSLGLRQWSGQPSASRKNSKKKRLSLPSTFSASQTDRSNSIFSEDLGDGDGGKPKVSAKEGLKNLGLDMEWNSAKKRRVKAPPLEDSDKGNFQPTNQSTYYDKLDHLVDEQTIKLKKLKHDSRYPLSEILRPKELKDYVGHTDIVGPGGIITKYIHTGMIPSMIFWGETGIGKTTLVRLILTEIKNSEFAKFYQINELSAVSSNLGELKVIYEKFKKLKLLNPHLKMILFLDEIHRFSKLQQDFFLNLIESSEMIFFGCTTENPSYKINDAMLSRCQMFNLEKPTPKDLLVVINNGLIYINKVRISLYKQKPLVPTKAAKGYLSEVCDGDYRVILNSLEAISSHYTDYLSDIERQEAGEGVDNDDDADDDGNQVKRKKIPIELSQMKDFLKSIVVRSNTRIQQRDLFSALSKCIIGGDANAAIIYLAYLFQENADPLEIANFLQEILMNEFDESEKFKQSTLLEFGNTVYYVITKLGLPECDMALVQYTYMLCESMKSRKIDRTTENVQKFFNDNPTSLGLSIPMHIRNAPTDLMVELGYHKGYKYNPDFTDGKAKQYYLPKGIRKADFVEKKDYGDLVEKDSSQQLIESMYNDLLE</sequence>
<dbReference type="AlphaFoldDB" id="A0AAV5QNV6"/>
<accession>A0AAV5QNV6</accession>
<dbReference type="GO" id="GO:0006271">
    <property type="term" value="P:DNA strand elongation involved in DNA replication"/>
    <property type="evidence" value="ECO:0007669"/>
    <property type="project" value="UniProtKB-ARBA"/>
</dbReference>
<keyword evidence="5" id="KW-1185">Reference proteome</keyword>
<dbReference type="GO" id="GO:0008047">
    <property type="term" value="F:enzyme activator activity"/>
    <property type="evidence" value="ECO:0007669"/>
    <property type="project" value="TreeGrafter"/>
</dbReference>
<dbReference type="PANTHER" id="PTHR13779">
    <property type="entry name" value="WERNER HELICASE-INTERACTING PROTEIN 1 FAMILY MEMBER"/>
    <property type="match status" value="1"/>
</dbReference>
<dbReference type="InterPro" id="IPR003593">
    <property type="entry name" value="AAA+_ATPase"/>
</dbReference>
<dbReference type="SMART" id="SM00382">
    <property type="entry name" value="AAA"/>
    <property type="match status" value="1"/>
</dbReference>
<dbReference type="SUPFAM" id="SSF52540">
    <property type="entry name" value="P-loop containing nucleoside triphosphate hydrolases"/>
    <property type="match status" value="1"/>
</dbReference>
<organism evidence="4 5">
    <name type="scientific">Saccharomycopsis crataegensis</name>
    <dbReference type="NCBI Taxonomy" id="43959"/>
    <lineage>
        <taxon>Eukaryota</taxon>
        <taxon>Fungi</taxon>
        <taxon>Dikarya</taxon>
        <taxon>Ascomycota</taxon>
        <taxon>Saccharomycotina</taxon>
        <taxon>Saccharomycetes</taxon>
        <taxon>Saccharomycopsidaceae</taxon>
        <taxon>Saccharomycopsis</taxon>
    </lineage>
</organism>
<dbReference type="Gene3D" id="1.10.3710.10">
    <property type="entry name" value="DNA polymerase III clamp loader subunits, C-terminal domain"/>
    <property type="match status" value="1"/>
</dbReference>
<reference evidence="4 5" key="1">
    <citation type="journal article" date="2023" name="Elife">
        <title>Identification of key yeast species and microbe-microbe interactions impacting larval growth of Drosophila in the wild.</title>
        <authorList>
            <person name="Mure A."/>
            <person name="Sugiura Y."/>
            <person name="Maeda R."/>
            <person name="Honda K."/>
            <person name="Sakurai N."/>
            <person name="Takahashi Y."/>
            <person name="Watada M."/>
            <person name="Katoh T."/>
            <person name="Gotoh A."/>
            <person name="Gotoh Y."/>
            <person name="Taniguchi I."/>
            <person name="Nakamura K."/>
            <person name="Hayashi T."/>
            <person name="Katayama T."/>
            <person name="Uemura T."/>
            <person name="Hattori Y."/>
        </authorList>
    </citation>
    <scope>NUCLEOTIDE SEQUENCE [LARGE SCALE GENOMIC DNA]</scope>
    <source>
        <strain evidence="4 5">SC-9</strain>
    </source>
</reference>
<name>A0AAV5QNV6_9ASCO</name>
<dbReference type="EMBL" id="BTFZ01000011">
    <property type="protein sequence ID" value="GMM36256.1"/>
    <property type="molecule type" value="Genomic_DNA"/>
</dbReference>
<dbReference type="InterPro" id="IPR051314">
    <property type="entry name" value="AAA_ATPase_RarA/MGS1/WRNIP1"/>
</dbReference>
<dbReference type="GO" id="GO:0005634">
    <property type="term" value="C:nucleus"/>
    <property type="evidence" value="ECO:0007669"/>
    <property type="project" value="TreeGrafter"/>
</dbReference>
<protein>
    <recommendedName>
        <fullName evidence="3">AAA+ ATPase domain-containing protein</fullName>
    </recommendedName>
</protein>
<dbReference type="Gene3D" id="1.20.272.10">
    <property type="match status" value="1"/>
</dbReference>
<dbReference type="Pfam" id="PF00004">
    <property type="entry name" value="AAA"/>
    <property type="match status" value="1"/>
</dbReference>
<dbReference type="GO" id="GO:0003677">
    <property type="term" value="F:DNA binding"/>
    <property type="evidence" value="ECO:0007669"/>
    <property type="project" value="InterPro"/>
</dbReference>
<evidence type="ECO:0000313" key="4">
    <source>
        <dbReference type="EMBL" id="GMM36256.1"/>
    </source>
</evidence>
<feature type="region of interest" description="Disordered" evidence="2">
    <location>
        <begin position="135"/>
        <end position="157"/>
    </location>
</feature>
<dbReference type="InterPro" id="IPR003959">
    <property type="entry name" value="ATPase_AAA_core"/>
</dbReference>
<proteinExistence type="inferred from homology"/>
<evidence type="ECO:0000313" key="5">
    <source>
        <dbReference type="Proteomes" id="UP001360560"/>
    </source>
</evidence>
<feature type="compositionally biased region" description="Polar residues" evidence="2">
    <location>
        <begin position="90"/>
        <end position="103"/>
    </location>
</feature>
<evidence type="ECO:0000259" key="3">
    <source>
        <dbReference type="SMART" id="SM00382"/>
    </source>
</evidence>
<dbReference type="PANTHER" id="PTHR13779:SF7">
    <property type="entry name" value="ATPASE WRNIP1"/>
    <property type="match status" value="1"/>
</dbReference>
<evidence type="ECO:0000256" key="2">
    <source>
        <dbReference type="SAM" id="MobiDB-lite"/>
    </source>
</evidence>
<dbReference type="InterPro" id="IPR021886">
    <property type="entry name" value="MgsA_C"/>
</dbReference>
<dbReference type="Proteomes" id="UP001360560">
    <property type="component" value="Unassembled WGS sequence"/>
</dbReference>